<evidence type="ECO:0000256" key="4">
    <source>
        <dbReference type="ARBA" id="ARBA00022729"/>
    </source>
</evidence>
<dbReference type="Proteomes" id="UP000290289">
    <property type="component" value="Chromosome 5"/>
</dbReference>
<evidence type="ECO:0000313" key="12">
    <source>
        <dbReference type="Proteomes" id="UP000290289"/>
    </source>
</evidence>
<dbReference type="SMART" id="SM00768">
    <property type="entry name" value="X8"/>
    <property type="match status" value="1"/>
</dbReference>
<accession>A0A498JS49</accession>
<gene>
    <name evidence="11" type="ORF">DVH24_010923</name>
</gene>
<dbReference type="GO" id="GO:0098552">
    <property type="term" value="C:side of membrane"/>
    <property type="evidence" value="ECO:0007669"/>
    <property type="project" value="UniProtKB-KW"/>
</dbReference>
<keyword evidence="6" id="KW-1015">Disulfide bond</keyword>
<dbReference type="Pfam" id="PF07983">
    <property type="entry name" value="X8"/>
    <property type="match status" value="1"/>
</dbReference>
<proteinExistence type="predicted"/>
<feature type="domain" description="X8" evidence="10">
    <location>
        <begin position="225"/>
        <end position="309"/>
    </location>
</feature>
<keyword evidence="2" id="KW-1003">Cell membrane</keyword>
<dbReference type="InterPro" id="IPR044788">
    <property type="entry name" value="X8_dom_prot"/>
</dbReference>
<evidence type="ECO:0000256" key="3">
    <source>
        <dbReference type="ARBA" id="ARBA00022622"/>
    </source>
</evidence>
<dbReference type="EMBL" id="RDQH01000331">
    <property type="protein sequence ID" value="RXH98598.1"/>
    <property type="molecule type" value="Genomic_DNA"/>
</dbReference>
<keyword evidence="12" id="KW-1185">Reference proteome</keyword>
<keyword evidence="5" id="KW-0472">Membrane</keyword>
<evidence type="ECO:0000313" key="11">
    <source>
        <dbReference type="EMBL" id="RXH98598.1"/>
    </source>
</evidence>
<evidence type="ECO:0000256" key="8">
    <source>
        <dbReference type="ARBA" id="ARBA00023288"/>
    </source>
</evidence>
<keyword evidence="3" id="KW-0336">GPI-anchor</keyword>
<dbReference type="InterPro" id="IPR012946">
    <property type="entry name" value="X8"/>
</dbReference>
<evidence type="ECO:0000256" key="5">
    <source>
        <dbReference type="ARBA" id="ARBA00023136"/>
    </source>
</evidence>
<evidence type="ECO:0000256" key="7">
    <source>
        <dbReference type="ARBA" id="ARBA00023180"/>
    </source>
</evidence>
<name>A0A498JS49_MALDO</name>
<comment type="subcellular location">
    <subcellularLocation>
        <location evidence="1">Cell membrane</location>
        <topology evidence="1">Lipid-anchor</topology>
        <topology evidence="1">GPI-anchor</topology>
    </subcellularLocation>
</comment>
<feature type="compositionally biased region" description="Basic and acidic residues" evidence="9">
    <location>
        <begin position="320"/>
        <end position="345"/>
    </location>
</feature>
<feature type="region of interest" description="Disordered" evidence="9">
    <location>
        <begin position="318"/>
        <end position="364"/>
    </location>
</feature>
<feature type="compositionally biased region" description="Polar residues" evidence="9">
    <location>
        <begin position="346"/>
        <end position="356"/>
    </location>
</feature>
<dbReference type="STRING" id="3750.A0A498JS49"/>
<dbReference type="PANTHER" id="PTHR31044:SF28">
    <property type="entry name" value="CARBOHYDRATE-BINDING X8 DOMAIN SUPERFAMILY PROTEIN"/>
    <property type="match status" value="1"/>
</dbReference>
<keyword evidence="8" id="KW-0449">Lipoprotein</keyword>
<evidence type="ECO:0000256" key="6">
    <source>
        <dbReference type="ARBA" id="ARBA00023157"/>
    </source>
</evidence>
<comment type="caution">
    <text evidence="11">The sequence shown here is derived from an EMBL/GenBank/DDBJ whole genome shotgun (WGS) entry which is preliminary data.</text>
</comment>
<dbReference type="FunFam" id="1.20.58.1040:FF:000001">
    <property type="entry name" value="Glucan endo-1,3-beta-glucosidase 4"/>
    <property type="match status" value="1"/>
</dbReference>
<dbReference type="AlphaFoldDB" id="A0A498JS49"/>
<dbReference type="GO" id="GO:0005886">
    <property type="term" value="C:plasma membrane"/>
    <property type="evidence" value="ECO:0007669"/>
    <property type="project" value="UniProtKB-SubCell"/>
</dbReference>
<keyword evidence="7" id="KW-0325">Glycoprotein</keyword>
<reference evidence="11 12" key="1">
    <citation type="submission" date="2018-10" db="EMBL/GenBank/DDBJ databases">
        <title>A high-quality apple genome assembly.</title>
        <authorList>
            <person name="Hu J."/>
        </authorList>
    </citation>
    <scope>NUCLEOTIDE SEQUENCE [LARGE SCALE GENOMIC DNA]</scope>
    <source>
        <strain evidence="12">cv. HFTH1</strain>
        <tissue evidence="11">Young leaf</tissue>
    </source>
</reference>
<evidence type="ECO:0000256" key="9">
    <source>
        <dbReference type="SAM" id="MobiDB-lite"/>
    </source>
</evidence>
<evidence type="ECO:0000256" key="2">
    <source>
        <dbReference type="ARBA" id="ARBA00022475"/>
    </source>
</evidence>
<sequence length="364" mass="39669">METTRNHTRFFIPFLYLTLVATVSFTQCEAIRSIRFLKGTLPGPTKHSNLFLSAANKLNLINRINFPLEGSKDIQPYGVDSPFTLPPYDSLPPISLPENTPPYYTTPPNTPETPPTTVPTPFVLSPPSILPIQIPPPSPTSILPGPPESISTPNLPGTVPSPTGFVPTPTIYIPSPPYFEPSPPSLVPNPPSFGFQPSPPVFLPPIVFPPPTMLPSPRRGPTAPLWCVAKPSVPDPIIQEAMNYACGSGADCASIQPNGPCFNPDSLLAHASYAFNSYWQRTRVAGGTCSFGGTAILVTIDPSYDGCRHFIEHGGWVQKTENRKPNRTEPEKNRTEKKTEPKLSNRTEPNLVSSVSIFEVRKPN</sequence>
<dbReference type="GO" id="GO:0009506">
    <property type="term" value="C:plasmodesma"/>
    <property type="evidence" value="ECO:0007669"/>
    <property type="project" value="UniProtKB-ARBA"/>
</dbReference>
<dbReference type="Gene3D" id="1.20.58.1040">
    <property type="match status" value="1"/>
</dbReference>
<dbReference type="PANTHER" id="PTHR31044">
    <property type="entry name" value="BETA-1,3 GLUCANASE"/>
    <property type="match status" value="1"/>
</dbReference>
<keyword evidence="4" id="KW-0732">Signal</keyword>
<evidence type="ECO:0000259" key="10">
    <source>
        <dbReference type="SMART" id="SM00768"/>
    </source>
</evidence>
<evidence type="ECO:0000256" key="1">
    <source>
        <dbReference type="ARBA" id="ARBA00004609"/>
    </source>
</evidence>
<organism evidence="11 12">
    <name type="scientific">Malus domestica</name>
    <name type="common">Apple</name>
    <name type="synonym">Pyrus malus</name>
    <dbReference type="NCBI Taxonomy" id="3750"/>
    <lineage>
        <taxon>Eukaryota</taxon>
        <taxon>Viridiplantae</taxon>
        <taxon>Streptophyta</taxon>
        <taxon>Embryophyta</taxon>
        <taxon>Tracheophyta</taxon>
        <taxon>Spermatophyta</taxon>
        <taxon>Magnoliopsida</taxon>
        <taxon>eudicotyledons</taxon>
        <taxon>Gunneridae</taxon>
        <taxon>Pentapetalae</taxon>
        <taxon>rosids</taxon>
        <taxon>fabids</taxon>
        <taxon>Rosales</taxon>
        <taxon>Rosaceae</taxon>
        <taxon>Amygdaloideae</taxon>
        <taxon>Maleae</taxon>
        <taxon>Malus</taxon>
    </lineage>
</organism>
<protein>
    <recommendedName>
        <fullName evidence="10">X8 domain-containing protein</fullName>
    </recommendedName>
</protein>
<dbReference type="PRINTS" id="PR01217">
    <property type="entry name" value="PRICHEXTENSN"/>
</dbReference>